<keyword evidence="9" id="KW-1185">Reference proteome</keyword>
<evidence type="ECO:0000259" key="6">
    <source>
        <dbReference type="Pfam" id="PF04542"/>
    </source>
</evidence>
<keyword evidence="2" id="KW-0805">Transcription regulation</keyword>
<evidence type="ECO:0000256" key="1">
    <source>
        <dbReference type="ARBA" id="ARBA00010641"/>
    </source>
</evidence>
<comment type="similarity">
    <text evidence="1">Belongs to the sigma-70 factor family. ECF subfamily.</text>
</comment>
<dbReference type="RefSeq" id="WP_035917889.1">
    <property type="nucleotide sequence ID" value="NZ_AVPJ01000014.1"/>
</dbReference>
<comment type="caution">
    <text evidence="8">The sequence shown here is derived from an EMBL/GenBank/DDBJ whole genome shotgun (WGS) entry which is preliminary data.</text>
</comment>
<evidence type="ECO:0008006" key="10">
    <source>
        <dbReference type="Google" id="ProtNLM"/>
    </source>
</evidence>
<dbReference type="NCBIfam" id="TIGR02983">
    <property type="entry name" value="SigE-fam_strep"/>
    <property type="match status" value="1"/>
</dbReference>
<dbReference type="SUPFAM" id="SSF88946">
    <property type="entry name" value="Sigma2 domain of RNA polymerase sigma factors"/>
    <property type="match status" value="1"/>
</dbReference>
<sequence length="179" mass="20103">MRSSSRDEAFTLFATQARPGLLRSARLLTTGDEARAEDLVQHVLVRLYVRWPNVTRADDPVRYAHRSLVNAFIDDSRKVHRRREWSSEDPARSEVAVEGDSTVDPLLRQQVLRALADLPPGQRAVVVLRHWLDWSVEQTAQALDISTGSVKSQNHKALASLRTSLPQLSPVFATERASS</sequence>
<protein>
    <recommendedName>
        <fullName evidence="10">RNA polymerase sigma24 factor</fullName>
    </recommendedName>
</protein>
<proteinExistence type="inferred from homology"/>
<dbReference type="Gene3D" id="1.10.10.10">
    <property type="entry name" value="Winged helix-like DNA-binding domain superfamily/Winged helix DNA-binding domain"/>
    <property type="match status" value="1"/>
</dbReference>
<evidence type="ECO:0000313" key="8">
    <source>
        <dbReference type="EMBL" id="KGN30995.1"/>
    </source>
</evidence>
<keyword evidence="4" id="KW-0238">DNA-binding</keyword>
<name>A0A0A0J0V8_9MICO</name>
<dbReference type="InterPro" id="IPR014325">
    <property type="entry name" value="RNA_pol_sigma-E_actinobac"/>
</dbReference>
<dbReference type="InterPro" id="IPR013325">
    <property type="entry name" value="RNA_pol_sigma_r2"/>
</dbReference>
<dbReference type="InterPro" id="IPR007627">
    <property type="entry name" value="RNA_pol_sigma70_r2"/>
</dbReference>
<gene>
    <name evidence="8" type="ORF">N802_05165</name>
</gene>
<evidence type="ECO:0000256" key="3">
    <source>
        <dbReference type="ARBA" id="ARBA00023082"/>
    </source>
</evidence>
<dbReference type="Pfam" id="PF04542">
    <property type="entry name" value="Sigma70_r2"/>
    <property type="match status" value="1"/>
</dbReference>
<dbReference type="EMBL" id="AVPJ01000014">
    <property type="protein sequence ID" value="KGN30995.1"/>
    <property type="molecule type" value="Genomic_DNA"/>
</dbReference>
<dbReference type="PANTHER" id="PTHR43133:SF50">
    <property type="entry name" value="ECF RNA POLYMERASE SIGMA FACTOR SIGM"/>
    <property type="match status" value="1"/>
</dbReference>
<dbReference type="InterPro" id="IPR013324">
    <property type="entry name" value="RNA_pol_sigma_r3/r4-like"/>
</dbReference>
<dbReference type="Proteomes" id="UP000030002">
    <property type="component" value="Unassembled WGS sequence"/>
</dbReference>
<evidence type="ECO:0000256" key="2">
    <source>
        <dbReference type="ARBA" id="ARBA00023015"/>
    </source>
</evidence>
<dbReference type="CDD" id="cd06171">
    <property type="entry name" value="Sigma70_r4"/>
    <property type="match status" value="1"/>
</dbReference>
<dbReference type="GO" id="GO:0003677">
    <property type="term" value="F:DNA binding"/>
    <property type="evidence" value="ECO:0007669"/>
    <property type="project" value="UniProtKB-KW"/>
</dbReference>
<evidence type="ECO:0000256" key="4">
    <source>
        <dbReference type="ARBA" id="ARBA00023125"/>
    </source>
</evidence>
<dbReference type="InterPro" id="IPR014284">
    <property type="entry name" value="RNA_pol_sigma-70_dom"/>
</dbReference>
<evidence type="ECO:0000256" key="5">
    <source>
        <dbReference type="ARBA" id="ARBA00023163"/>
    </source>
</evidence>
<dbReference type="GO" id="GO:0006352">
    <property type="term" value="P:DNA-templated transcription initiation"/>
    <property type="evidence" value="ECO:0007669"/>
    <property type="project" value="InterPro"/>
</dbReference>
<dbReference type="SUPFAM" id="SSF88659">
    <property type="entry name" value="Sigma3 and sigma4 domains of RNA polymerase sigma factors"/>
    <property type="match status" value="1"/>
</dbReference>
<keyword evidence="3" id="KW-0731">Sigma factor</keyword>
<dbReference type="Gene3D" id="1.10.1740.10">
    <property type="match status" value="1"/>
</dbReference>
<organism evidence="8 9">
    <name type="scientific">Knoellia sinensis KCTC 19936</name>
    <dbReference type="NCBI Taxonomy" id="1385520"/>
    <lineage>
        <taxon>Bacteria</taxon>
        <taxon>Bacillati</taxon>
        <taxon>Actinomycetota</taxon>
        <taxon>Actinomycetes</taxon>
        <taxon>Micrococcales</taxon>
        <taxon>Intrasporangiaceae</taxon>
        <taxon>Knoellia</taxon>
    </lineage>
</organism>
<dbReference type="OrthoDB" id="3292386at2"/>
<dbReference type="InterPro" id="IPR013249">
    <property type="entry name" value="RNA_pol_sigma70_r4_t2"/>
</dbReference>
<evidence type="ECO:0000313" key="9">
    <source>
        <dbReference type="Proteomes" id="UP000030002"/>
    </source>
</evidence>
<feature type="domain" description="RNA polymerase sigma factor 70 region 4 type 2" evidence="7">
    <location>
        <begin position="108"/>
        <end position="161"/>
    </location>
</feature>
<evidence type="ECO:0000259" key="7">
    <source>
        <dbReference type="Pfam" id="PF08281"/>
    </source>
</evidence>
<reference evidence="8 9" key="1">
    <citation type="submission" date="2013-08" db="EMBL/GenBank/DDBJ databases">
        <title>The genome sequence of Knoellia sinensis.</title>
        <authorList>
            <person name="Zhu W."/>
            <person name="Wang G."/>
        </authorList>
    </citation>
    <scope>NUCLEOTIDE SEQUENCE [LARGE SCALE GENOMIC DNA]</scope>
    <source>
        <strain evidence="8 9">KCTC 19936</strain>
    </source>
</reference>
<keyword evidence="5" id="KW-0804">Transcription</keyword>
<dbReference type="InterPro" id="IPR036388">
    <property type="entry name" value="WH-like_DNA-bd_sf"/>
</dbReference>
<feature type="domain" description="RNA polymerase sigma-70 region 2" evidence="6">
    <location>
        <begin position="17"/>
        <end position="81"/>
    </location>
</feature>
<dbReference type="InterPro" id="IPR039425">
    <property type="entry name" value="RNA_pol_sigma-70-like"/>
</dbReference>
<dbReference type="AlphaFoldDB" id="A0A0A0J0V8"/>
<dbReference type="GO" id="GO:0016987">
    <property type="term" value="F:sigma factor activity"/>
    <property type="evidence" value="ECO:0007669"/>
    <property type="project" value="UniProtKB-KW"/>
</dbReference>
<dbReference type="PANTHER" id="PTHR43133">
    <property type="entry name" value="RNA POLYMERASE ECF-TYPE SIGMA FACTO"/>
    <property type="match status" value="1"/>
</dbReference>
<dbReference type="Pfam" id="PF08281">
    <property type="entry name" value="Sigma70_r4_2"/>
    <property type="match status" value="1"/>
</dbReference>
<dbReference type="STRING" id="1385520.N802_05165"/>
<accession>A0A0A0J0V8</accession>
<dbReference type="eggNOG" id="COG1595">
    <property type="taxonomic scope" value="Bacteria"/>
</dbReference>
<dbReference type="NCBIfam" id="TIGR02937">
    <property type="entry name" value="sigma70-ECF"/>
    <property type="match status" value="1"/>
</dbReference>